<dbReference type="PANTHER" id="PTHR36582">
    <property type="entry name" value="ANTITOXIN PARD"/>
    <property type="match status" value="1"/>
</dbReference>
<name>A0ABZ2L9J3_9BACT</name>
<dbReference type="Gene3D" id="6.10.10.120">
    <property type="entry name" value="Antitoxin ParD1-like"/>
    <property type="match status" value="1"/>
</dbReference>
<dbReference type="SUPFAM" id="SSF47598">
    <property type="entry name" value="Ribbon-helix-helix"/>
    <property type="match status" value="1"/>
</dbReference>
<keyword evidence="4" id="KW-1185">Reference proteome</keyword>
<reference evidence="3" key="1">
    <citation type="submission" date="2021-12" db="EMBL/GenBank/DDBJ databases">
        <title>Discovery of the Pendulisporaceae a myxobacterial family with distinct sporulation behavior and unique specialized metabolism.</title>
        <authorList>
            <person name="Garcia R."/>
            <person name="Popoff A."/>
            <person name="Bader C.D."/>
            <person name="Loehr J."/>
            <person name="Walesch S."/>
            <person name="Walt C."/>
            <person name="Boldt J."/>
            <person name="Bunk B."/>
            <person name="Haeckl F.J.F.P.J."/>
            <person name="Gunesch A.P."/>
            <person name="Birkelbach J."/>
            <person name="Nuebel U."/>
            <person name="Pietschmann T."/>
            <person name="Bach T."/>
            <person name="Mueller R."/>
        </authorList>
    </citation>
    <scope>NUCLEOTIDE SEQUENCE</scope>
    <source>
        <strain evidence="3">MSr11367</strain>
    </source>
</reference>
<evidence type="ECO:0000313" key="4">
    <source>
        <dbReference type="Proteomes" id="UP001374803"/>
    </source>
</evidence>
<comment type="similarity">
    <text evidence="1">Belongs to the ParD antitoxin family.</text>
</comment>
<dbReference type="InterPro" id="IPR038296">
    <property type="entry name" value="ParD_sf"/>
</dbReference>
<organism evidence="3 4">
    <name type="scientific">Pendulispora rubella</name>
    <dbReference type="NCBI Taxonomy" id="2741070"/>
    <lineage>
        <taxon>Bacteria</taxon>
        <taxon>Pseudomonadati</taxon>
        <taxon>Myxococcota</taxon>
        <taxon>Myxococcia</taxon>
        <taxon>Myxococcales</taxon>
        <taxon>Sorangiineae</taxon>
        <taxon>Pendulisporaceae</taxon>
        <taxon>Pendulispora</taxon>
    </lineage>
</organism>
<evidence type="ECO:0000256" key="1">
    <source>
        <dbReference type="ARBA" id="ARBA00008580"/>
    </source>
</evidence>
<proteinExistence type="inferred from homology"/>
<dbReference type="InterPro" id="IPR022789">
    <property type="entry name" value="ParD"/>
</dbReference>
<accession>A0ABZ2L9J3</accession>
<sequence>MPTRNVNLTKELDQFVAERVTSGRYENASEVVRAALRCLEHEEKTRVLDEALAEGEASGVAEDFPTTLKGALKRLKLK</sequence>
<dbReference type="EMBL" id="CP089983">
    <property type="protein sequence ID" value="WXB07000.1"/>
    <property type="molecule type" value="Genomic_DNA"/>
</dbReference>
<protein>
    <submittedName>
        <fullName evidence="3">Type II toxin-antitoxin system ParD family antitoxin</fullName>
    </submittedName>
</protein>
<keyword evidence="2" id="KW-1277">Toxin-antitoxin system</keyword>
<evidence type="ECO:0000313" key="3">
    <source>
        <dbReference type="EMBL" id="WXB07000.1"/>
    </source>
</evidence>
<dbReference type="RefSeq" id="WP_394836661.1">
    <property type="nucleotide sequence ID" value="NZ_CP089929.1"/>
</dbReference>
<dbReference type="Pfam" id="PF03693">
    <property type="entry name" value="ParD_antitoxin"/>
    <property type="match status" value="1"/>
</dbReference>
<dbReference type="InterPro" id="IPR010985">
    <property type="entry name" value="Ribbon_hlx_hlx"/>
</dbReference>
<dbReference type="PANTHER" id="PTHR36582:SF2">
    <property type="entry name" value="ANTITOXIN PARD"/>
    <property type="match status" value="1"/>
</dbReference>
<evidence type="ECO:0000256" key="2">
    <source>
        <dbReference type="ARBA" id="ARBA00022649"/>
    </source>
</evidence>
<dbReference type="CDD" id="cd22231">
    <property type="entry name" value="RHH_NikR_HicB-like"/>
    <property type="match status" value="1"/>
</dbReference>
<dbReference type="NCBIfam" id="TIGR02606">
    <property type="entry name" value="antidote_CC2985"/>
    <property type="match status" value="1"/>
</dbReference>
<gene>
    <name evidence="3" type="ORF">LVJ94_07110</name>
</gene>
<dbReference type="Proteomes" id="UP001374803">
    <property type="component" value="Chromosome"/>
</dbReference>